<evidence type="ECO:0000256" key="6">
    <source>
        <dbReference type="ARBA" id="ARBA00023172"/>
    </source>
</evidence>
<evidence type="ECO:0000256" key="3">
    <source>
        <dbReference type="ARBA" id="ARBA00022723"/>
    </source>
</evidence>
<evidence type="ECO:0000259" key="8">
    <source>
        <dbReference type="Pfam" id="PF01385"/>
    </source>
</evidence>
<evidence type="ECO:0000256" key="7">
    <source>
        <dbReference type="SAM" id="MobiDB-lite"/>
    </source>
</evidence>
<keyword evidence="4" id="KW-0862">Zinc</keyword>
<protein>
    <submittedName>
        <fullName evidence="12">Transposase, IS605 OrfB family, central region</fullName>
    </submittedName>
</protein>
<dbReference type="EMBL" id="CP003642">
    <property type="protein sequence ID" value="AFZ28057.1"/>
    <property type="molecule type" value="Genomic_DNA"/>
</dbReference>
<feature type="domain" description="Cas12f1-like TNB" evidence="10">
    <location>
        <begin position="310"/>
        <end position="375"/>
    </location>
</feature>
<dbReference type="Pfam" id="PF07282">
    <property type="entry name" value="Cas12f1-like_TNB"/>
    <property type="match status" value="1"/>
</dbReference>
<evidence type="ECO:0000256" key="1">
    <source>
        <dbReference type="ARBA" id="ARBA00008761"/>
    </source>
</evidence>
<dbReference type="Proteomes" id="UP000010475">
    <property type="component" value="Chromosome"/>
</dbReference>
<evidence type="ECO:0000256" key="4">
    <source>
        <dbReference type="ARBA" id="ARBA00022833"/>
    </source>
</evidence>
<sequence>MRTSYQYKIKPTKEQAEKIDKTLEMLRCQYNYLLAQRFDWYEQNRSSVDRCSLICYLPELKDKPNYYSQKASLTQLKLDRPWYKNIHSQVLQEVPKKVEITFDRWLKGDVNGKKSGRPRFKGIGQYKTFTFPQFKQHHFVNSKIRLSKIGDVKVIVHRQIPDRFDIKTVSVTKKADGYYVTLSLEDKAVPTIKPDFNDVNIVGIDVGLIDFIVTSDNDRIAAPRYLRSSEGKLKSAQRRVSRRKKGSNRRKKAIKKLGIQHKKVSDTRKDFHFKTANALLKKYAVVAVEKLNIKGLAQTRLAKSINDAGWGQFMSILSNKAENAGLKVIAVNPNGTSQECSSCGHKVKKPLSQRMHNCPVCYTSLCRDLNAAINIKNRGDYQADLSYCFETDKPRPDLCIEVVITSGSPIKLQKYKLMQVPEVWFWEDGTLEVYCLREQEYEKVVQSELLPDLDLSLLNRCLLLSSPLEAIREFRRGIS</sequence>
<evidence type="ECO:0000313" key="13">
    <source>
        <dbReference type="Proteomes" id="UP000010475"/>
    </source>
</evidence>
<dbReference type="AlphaFoldDB" id="K9X8T5"/>
<feature type="region of interest" description="Disordered" evidence="7">
    <location>
        <begin position="232"/>
        <end position="252"/>
    </location>
</feature>
<dbReference type="eggNOG" id="COG0675">
    <property type="taxonomic scope" value="Bacteria"/>
</dbReference>
<dbReference type="OrthoDB" id="448372at2"/>
<keyword evidence="6" id="KW-0233">DNA recombination</keyword>
<evidence type="ECO:0000259" key="9">
    <source>
        <dbReference type="Pfam" id="PF05685"/>
    </source>
</evidence>
<proteinExistence type="inferred from homology"/>
<accession>K9X8T5</accession>
<dbReference type="NCBIfam" id="NF040570">
    <property type="entry name" value="guided_TnpB"/>
    <property type="match status" value="1"/>
</dbReference>
<keyword evidence="5" id="KW-0238">DNA-binding</keyword>
<feature type="compositionally biased region" description="Basic residues" evidence="7">
    <location>
        <begin position="235"/>
        <end position="252"/>
    </location>
</feature>
<feature type="domain" description="Probable transposase IS891/IS1136/IS1341" evidence="8">
    <location>
        <begin position="189"/>
        <end position="298"/>
    </location>
</feature>
<dbReference type="GO" id="GO:0032196">
    <property type="term" value="P:transposition"/>
    <property type="evidence" value="ECO:0007669"/>
    <property type="project" value="UniProtKB-KW"/>
</dbReference>
<gene>
    <name evidence="12" type="ORF">Cylst_6086</name>
</gene>
<dbReference type="CDD" id="cd06260">
    <property type="entry name" value="DUF820-like"/>
    <property type="match status" value="1"/>
</dbReference>
<keyword evidence="3" id="KW-0479">Metal-binding</keyword>
<dbReference type="eggNOG" id="COG4636">
    <property type="taxonomic scope" value="Bacteria"/>
</dbReference>
<keyword evidence="2" id="KW-0815">Transposition</keyword>
<evidence type="ECO:0000259" key="10">
    <source>
        <dbReference type="Pfam" id="PF07282"/>
    </source>
</evidence>
<dbReference type="InterPro" id="IPR021027">
    <property type="entry name" value="Transposase_put_HTH"/>
</dbReference>
<feature type="domain" description="Putative restriction endonuclease" evidence="9">
    <location>
        <begin position="383"/>
        <end position="455"/>
    </location>
</feature>
<dbReference type="KEGG" id="csg:Cylst_6086"/>
<dbReference type="HOGENOM" id="CLU_032903_0_1_3"/>
<dbReference type="Pfam" id="PF12323">
    <property type="entry name" value="HTH_OrfB_IS605"/>
    <property type="match status" value="1"/>
</dbReference>
<name>K9X8T5_9NOST</name>
<dbReference type="GO" id="GO:0006310">
    <property type="term" value="P:DNA recombination"/>
    <property type="evidence" value="ECO:0007669"/>
    <property type="project" value="UniProtKB-KW"/>
</dbReference>
<dbReference type="Pfam" id="PF05685">
    <property type="entry name" value="Uma2"/>
    <property type="match status" value="1"/>
</dbReference>
<evidence type="ECO:0000313" key="12">
    <source>
        <dbReference type="EMBL" id="AFZ28057.1"/>
    </source>
</evidence>
<organism evidence="12 13">
    <name type="scientific">Cylindrospermum stagnale PCC 7417</name>
    <dbReference type="NCBI Taxonomy" id="56107"/>
    <lineage>
        <taxon>Bacteria</taxon>
        <taxon>Bacillati</taxon>
        <taxon>Cyanobacteriota</taxon>
        <taxon>Cyanophyceae</taxon>
        <taxon>Nostocales</taxon>
        <taxon>Nostocaceae</taxon>
        <taxon>Cylindrospermum</taxon>
    </lineage>
</organism>
<dbReference type="GO" id="GO:0003677">
    <property type="term" value="F:DNA binding"/>
    <property type="evidence" value="ECO:0007669"/>
    <property type="project" value="UniProtKB-KW"/>
</dbReference>
<comment type="similarity">
    <text evidence="1">In the C-terminal section; belongs to the transposase 35 family.</text>
</comment>
<reference evidence="12 13" key="1">
    <citation type="submission" date="2012-06" db="EMBL/GenBank/DDBJ databases">
        <title>Finished chromosome of genome of Cylindrospermum stagnale PCC 7417.</title>
        <authorList>
            <consortium name="US DOE Joint Genome Institute"/>
            <person name="Gugger M."/>
            <person name="Coursin T."/>
            <person name="Rippka R."/>
            <person name="Tandeau De Marsac N."/>
            <person name="Huntemann M."/>
            <person name="Wei C.-L."/>
            <person name="Han J."/>
            <person name="Detter J.C."/>
            <person name="Han C."/>
            <person name="Tapia R."/>
            <person name="Chen A."/>
            <person name="Kyrpides N."/>
            <person name="Mavromatis K."/>
            <person name="Markowitz V."/>
            <person name="Szeto E."/>
            <person name="Ivanova N."/>
            <person name="Pagani I."/>
            <person name="Pati A."/>
            <person name="Goodwin L."/>
            <person name="Nordberg H.P."/>
            <person name="Cantor M.N."/>
            <person name="Hua S.X."/>
            <person name="Woyke T."/>
            <person name="Kerfeld C.A."/>
        </authorList>
    </citation>
    <scope>NUCLEOTIDE SEQUENCE [LARGE SCALE GENOMIC DNA]</scope>
    <source>
        <strain evidence="12 13">PCC 7417</strain>
    </source>
</reference>
<evidence type="ECO:0000256" key="5">
    <source>
        <dbReference type="ARBA" id="ARBA00023125"/>
    </source>
</evidence>
<dbReference type="GO" id="GO:0046872">
    <property type="term" value="F:metal ion binding"/>
    <property type="evidence" value="ECO:0007669"/>
    <property type="project" value="UniProtKB-KW"/>
</dbReference>
<dbReference type="PANTHER" id="PTHR47152:SF4">
    <property type="entry name" value="SLR0445 PROTEIN"/>
    <property type="match status" value="1"/>
</dbReference>
<evidence type="ECO:0000256" key="2">
    <source>
        <dbReference type="ARBA" id="ARBA00022578"/>
    </source>
</evidence>
<dbReference type="NCBIfam" id="TIGR01766">
    <property type="entry name" value="IS200/IS605 family accessory protein TnpB-like domain"/>
    <property type="match status" value="1"/>
</dbReference>
<evidence type="ECO:0000259" key="11">
    <source>
        <dbReference type="Pfam" id="PF12323"/>
    </source>
</evidence>
<keyword evidence="13" id="KW-1185">Reference proteome</keyword>
<dbReference type="PATRIC" id="fig|56107.3.peg.6690"/>
<dbReference type="InterPro" id="IPR008538">
    <property type="entry name" value="Uma2"/>
</dbReference>
<dbReference type="InterPro" id="IPR010095">
    <property type="entry name" value="Cas12f1-like_TNB"/>
</dbReference>
<dbReference type="Pfam" id="PF01385">
    <property type="entry name" value="OrfB_IS605"/>
    <property type="match status" value="1"/>
</dbReference>
<dbReference type="InterPro" id="IPR001959">
    <property type="entry name" value="Transposase"/>
</dbReference>
<dbReference type="PANTHER" id="PTHR47152">
    <property type="entry name" value="SLR2084 PROTEIN-RELATED"/>
    <property type="match status" value="1"/>
</dbReference>
<feature type="domain" description="Transposase putative helix-turn-helix" evidence="11">
    <location>
        <begin position="1"/>
        <end position="45"/>
    </location>
</feature>